<proteinExistence type="predicted"/>
<organism evidence="1 2">
    <name type="scientific">Botrytis hyacinthi</name>
    <dbReference type="NCBI Taxonomy" id="278943"/>
    <lineage>
        <taxon>Eukaryota</taxon>
        <taxon>Fungi</taxon>
        <taxon>Dikarya</taxon>
        <taxon>Ascomycota</taxon>
        <taxon>Pezizomycotina</taxon>
        <taxon>Leotiomycetes</taxon>
        <taxon>Helotiales</taxon>
        <taxon>Sclerotiniaceae</taxon>
        <taxon>Botrytis</taxon>
    </lineage>
</organism>
<keyword evidence="2" id="KW-1185">Reference proteome</keyword>
<name>A0A4Z1GWQ2_9HELO</name>
<dbReference type="AlphaFoldDB" id="A0A4Z1GWQ2"/>
<evidence type="ECO:0000313" key="2">
    <source>
        <dbReference type="Proteomes" id="UP000297814"/>
    </source>
</evidence>
<protein>
    <submittedName>
        <fullName evidence="1">Uncharacterized protein</fullName>
    </submittedName>
</protein>
<dbReference type="EMBL" id="PQXK01000053">
    <property type="protein sequence ID" value="TGO39501.1"/>
    <property type="molecule type" value="Genomic_DNA"/>
</dbReference>
<reference evidence="1 2" key="1">
    <citation type="submission" date="2017-12" db="EMBL/GenBank/DDBJ databases">
        <title>Comparative genomics of Botrytis spp.</title>
        <authorList>
            <person name="Valero-Jimenez C.A."/>
            <person name="Tapia P."/>
            <person name="Veloso J."/>
            <person name="Silva-Moreno E."/>
            <person name="Staats M."/>
            <person name="Valdes J.H."/>
            <person name="Van Kan J.A.L."/>
        </authorList>
    </citation>
    <scope>NUCLEOTIDE SEQUENCE [LARGE SCALE GENOMIC DNA]</scope>
    <source>
        <strain evidence="1 2">Bh0001</strain>
    </source>
</reference>
<comment type="caution">
    <text evidence="1">The sequence shown here is derived from an EMBL/GenBank/DDBJ whole genome shotgun (WGS) entry which is preliminary data.</text>
</comment>
<gene>
    <name evidence="1" type="ORF">BHYA_0053g00150</name>
</gene>
<accession>A0A4Z1GWQ2</accession>
<sequence length="110" mass="12837">MSLSTRRLDRKSMLNDESKTEDLNIRSYYYHPKLLSIPEVESHQRFDMISSTVVLYYFRNPAIGARIRFMTVGLILTILIKGDDCDARNPILPSVKLHHDVKQENHPDYS</sequence>
<evidence type="ECO:0000313" key="1">
    <source>
        <dbReference type="EMBL" id="TGO39501.1"/>
    </source>
</evidence>
<dbReference type="Proteomes" id="UP000297814">
    <property type="component" value="Unassembled WGS sequence"/>
</dbReference>